<dbReference type="EMBL" id="JBHMDO010000047">
    <property type="protein sequence ID" value="MFB9330254.1"/>
    <property type="molecule type" value="Genomic_DNA"/>
</dbReference>
<dbReference type="InterPro" id="IPR036582">
    <property type="entry name" value="Mao_N_sf"/>
</dbReference>
<evidence type="ECO:0000259" key="2">
    <source>
        <dbReference type="Pfam" id="PF07833"/>
    </source>
</evidence>
<evidence type="ECO:0000256" key="1">
    <source>
        <dbReference type="SAM" id="SignalP"/>
    </source>
</evidence>
<dbReference type="Gene3D" id="3.30.457.10">
    <property type="entry name" value="Copper amine oxidase-like, N-terminal domain"/>
    <property type="match status" value="1"/>
</dbReference>
<proteinExistence type="predicted"/>
<feature type="signal peptide" evidence="1">
    <location>
        <begin position="1"/>
        <end position="28"/>
    </location>
</feature>
<feature type="chain" id="PRO_5045572358" evidence="1">
    <location>
        <begin position="29"/>
        <end position="308"/>
    </location>
</feature>
<protein>
    <submittedName>
        <fullName evidence="3">Copper amine oxidase N-terminal domain-containing protein</fullName>
    </submittedName>
</protein>
<dbReference type="RefSeq" id="WP_377501277.1">
    <property type="nucleotide sequence ID" value="NZ_JBHMDO010000047.1"/>
</dbReference>
<dbReference type="InterPro" id="IPR012854">
    <property type="entry name" value="Cu_amine_oxidase-like_N"/>
</dbReference>
<evidence type="ECO:0000313" key="3">
    <source>
        <dbReference type="EMBL" id="MFB9330254.1"/>
    </source>
</evidence>
<keyword evidence="4" id="KW-1185">Reference proteome</keyword>
<sequence length="308" mass="34163">MRNTLKAVAAAALLGATIGSFGAGQASAALPKIVSSNMPVKVLFNARVLSSDVQPKISNGAVLVPIRFIGEKLGVNFALSGKTLQINNIKTNILLTIGSQIAVVNGKSVELNETVQSESGRILVPLQVVNLLNVSVEWDSTLKFVWVGSKEVPEFKKIAPDASSLQPYLKYFKDSPSMLTDTGKQINKVTIINQEAFPFQFQGTTFYRLDLAKDNKGASYIRVSSTDTGIAVTNLYFVGPKETLRNRYSPTYLRYPENGYRLNYYPIVDRSDLDKNDRDYKEMSIKKVSYVGIHMGYETMVMLKNPWR</sequence>
<reference evidence="3 4" key="1">
    <citation type="submission" date="2024-09" db="EMBL/GenBank/DDBJ databases">
        <authorList>
            <person name="Sun Q."/>
            <person name="Mori K."/>
        </authorList>
    </citation>
    <scope>NUCLEOTIDE SEQUENCE [LARGE SCALE GENOMIC DNA]</scope>
    <source>
        <strain evidence="3 4">TISTR 2452</strain>
    </source>
</reference>
<evidence type="ECO:0000313" key="4">
    <source>
        <dbReference type="Proteomes" id="UP001589747"/>
    </source>
</evidence>
<name>A0ABV5KYE3_9BACL</name>
<dbReference type="Proteomes" id="UP001589747">
    <property type="component" value="Unassembled WGS sequence"/>
</dbReference>
<accession>A0ABV5KYE3</accession>
<dbReference type="Pfam" id="PF07833">
    <property type="entry name" value="Cu_amine_oxidN1"/>
    <property type="match status" value="1"/>
</dbReference>
<feature type="domain" description="Copper amine oxidase-like N-terminal" evidence="2">
    <location>
        <begin position="45"/>
        <end position="143"/>
    </location>
</feature>
<dbReference type="SUPFAM" id="SSF55383">
    <property type="entry name" value="Copper amine oxidase, domain N"/>
    <property type="match status" value="1"/>
</dbReference>
<comment type="caution">
    <text evidence="3">The sequence shown here is derived from an EMBL/GenBank/DDBJ whole genome shotgun (WGS) entry which is preliminary data.</text>
</comment>
<organism evidence="3 4">
    <name type="scientific">Paenibacillus aurantiacus</name>
    <dbReference type="NCBI Taxonomy" id="1936118"/>
    <lineage>
        <taxon>Bacteria</taxon>
        <taxon>Bacillati</taxon>
        <taxon>Bacillota</taxon>
        <taxon>Bacilli</taxon>
        <taxon>Bacillales</taxon>
        <taxon>Paenibacillaceae</taxon>
        <taxon>Paenibacillus</taxon>
    </lineage>
</organism>
<keyword evidence="1" id="KW-0732">Signal</keyword>
<gene>
    <name evidence="3" type="ORF">ACFFSY_30285</name>
</gene>